<comment type="caution">
    <text evidence="1">The sequence shown here is derived from an EMBL/GenBank/DDBJ whole genome shotgun (WGS) entry which is preliminary data.</text>
</comment>
<dbReference type="AlphaFoldDB" id="A0A0F9G1R9"/>
<feature type="non-terminal residue" evidence="1">
    <location>
        <position position="1"/>
    </location>
</feature>
<reference evidence="1" key="1">
    <citation type="journal article" date="2015" name="Nature">
        <title>Complex archaea that bridge the gap between prokaryotes and eukaryotes.</title>
        <authorList>
            <person name="Spang A."/>
            <person name="Saw J.H."/>
            <person name="Jorgensen S.L."/>
            <person name="Zaremba-Niedzwiedzka K."/>
            <person name="Martijn J."/>
            <person name="Lind A.E."/>
            <person name="van Eijk R."/>
            <person name="Schleper C."/>
            <person name="Guy L."/>
            <person name="Ettema T.J."/>
        </authorList>
    </citation>
    <scope>NUCLEOTIDE SEQUENCE</scope>
</reference>
<protein>
    <submittedName>
        <fullName evidence="1">Uncharacterized protein</fullName>
    </submittedName>
</protein>
<proteinExistence type="predicted"/>
<gene>
    <name evidence="1" type="ORF">LCGC14_2236630</name>
</gene>
<sequence length="31" mass="3371">ALITYSMGLYLDLEGCHGSRKNRAGSSSQVR</sequence>
<organism evidence="1">
    <name type="scientific">marine sediment metagenome</name>
    <dbReference type="NCBI Taxonomy" id="412755"/>
    <lineage>
        <taxon>unclassified sequences</taxon>
        <taxon>metagenomes</taxon>
        <taxon>ecological metagenomes</taxon>
    </lineage>
</organism>
<name>A0A0F9G1R9_9ZZZZ</name>
<evidence type="ECO:0000313" key="1">
    <source>
        <dbReference type="EMBL" id="KKL57317.1"/>
    </source>
</evidence>
<accession>A0A0F9G1R9</accession>
<dbReference type="EMBL" id="LAZR01030205">
    <property type="protein sequence ID" value="KKL57317.1"/>
    <property type="molecule type" value="Genomic_DNA"/>
</dbReference>